<accession>A0A1R2CGT1</accession>
<evidence type="ECO:0000313" key="2">
    <source>
        <dbReference type="EMBL" id="OMJ88217.1"/>
    </source>
</evidence>
<protein>
    <submittedName>
        <fullName evidence="2">Uncharacterized protein</fullName>
    </submittedName>
</protein>
<feature type="coiled-coil region" evidence="1">
    <location>
        <begin position="115"/>
        <end position="166"/>
    </location>
</feature>
<evidence type="ECO:0000313" key="3">
    <source>
        <dbReference type="Proteomes" id="UP000187209"/>
    </source>
</evidence>
<organism evidence="2 3">
    <name type="scientific">Stentor coeruleus</name>
    <dbReference type="NCBI Taxonomy" id="5963"/>
    <lineage>
        <taxon>Eukaryota</taxon>
        <taxon>Sar</taxon>
        <taxon>Alveolata</taxon>
        <taxon>Ciliophora</taxon>
        <taxon>Postciliodesmatophora</taxon>
        <taxon>Heterotrichea</taxon>
        <taxon>Heterotrichida</taxon>
        <taxon>Stentoridae</taxon>
        <taxon>Stentor</taxon>
    </lineage>
</organism>
<proteinExistence type="predicted"/>
<dbReference type="Proteomes" id="UP000187209">
    <property type="component" value="Unassembled WGS sequence"/>
</dbReference>
<evidence type="ECO:0000256" key="1">
    <source>
        <dbReference type="SAM" id="Coils"/>
    </source>
</evidence>
<keyword evidence="1" id="KW-0175">Coiled coil</keyword>
<gene>
    <name evidence="2" type="ORF">SteCoe_9876</name>
</gene>
<sequence>MSGRSGLIKDTFLSILPKLSITRDTSDEFSAASSLRSHGGTDELPSINDSRLKISARRPVYAFKNNANFIYRKQKTNKKALNSSQNLDLIEKIDKIEEEGVNLDESFVRINQAKQDDLLQEISQLKTKCEKYEKIIESLQQEKSTLLRYKNELDTYKDEKMQINRVLTEKMTLKGSQVDAKLVRLFSGEQSKDYVAERELEELQELLIEEKKRSEQFSELFSQEHKKNVILHDQVKMLNGIIELFKIYENRGNSTDGIVKLIKDKNNEYYSQLVIYSDQVYEKTLENRQLRNQNAFLAKDLRKSQEKLKEIPELRSHVTTLLGLIRKLRQEITDAAQHHLFDMAKIDGDTQKHEDFIFKITNIADQAKDNMVSMLKSNLGRMMSGVTM</sequence>
<comment type="caution">
    <text evidence="2">The sequence shown here is derived from an EMBL/GenBank/DDBJ whole genome shotgun (WGS) entry which is preliminary data.</text>
</comment>
<reference evidence="2 3" key="1">
    <citation type="submission" date="2016-11" db="EMBL/GenBank/DDBJ databases">
        <title>The macronuclear genome of Stentor coeruleus: a giant cell with tiny introns.</title>
        <authorList>
            <person name="Slabodnick M."/>
            <person name="Ruby J.G."/>
            <person name="Reiff S.B."/>
            <person name="Swart E.C."/>
            <person name="Gosai S."/>
            <person name="Prabakaran S."/>
            <person name="Witkowska E."/>
            <person name="Larue G.E."/>
            <person name="Fisher S."/>
            <person name="Freeman R.M."/>
            <person name="Gunawardena J."/>
            <person name="Chu W."/>
            <person name="Stover N.A."/>
            <person name="Gregory B.D."/>
            <person name="Nowacki M."/>
            <person name="Derisi J."/>
            <person name="Roy S.W."/>
            <person name="Marshall W.F."/>
            <person name="Sood P."/>
        </authorList>
    </citation>
    <scope>NUCLEOTIDE SEQUENCE [LARGE SCALE GENOMIC DNA]</scope>
    <source>
        <strain evidence="2">WM001</strain>
    </source>
</reference>
<dbReference type="AlphaFoldDB" id="A0A1R2CGT1"/>
<name>A0A1R2CGT1_9CILI</name>
<keyword evidence="3" id="KW-1185">Reference proteome</keyword>
<dbReference type="EMBL" id="MPUH01000156">
    <property type="protein sequence ID" value="OMJ88217.1"/>
    <property type="molecule type" value="Genomic_DNA"/>
</dbReference>